<dbReference type="Proteomes" id="UP000440125">
    <property type="component" value="Unassembled WGS sequence"/>
</dbReference>
<keyword evidence="4" id="KW-0812">Transmembrane</keyword>
<keyword evidence="7" id="KW-1185">Reference proteome</keyword>
<feature type="transmembrane region" description="Helical" evidence="4">
    <location>
        <begin position="109"/>
        <end position="129"/>
    </location>
</feature>
<evidence type="ECO:0000256" key="1">
    <source>
        <dbReference type="ARBA" id="ARBA00004651"/>
    </source>
</evidence>
<proteinExistence type="predicted"/>
<dbReference type="GO" id="GO:0005886">
    <property type="term" value="C:plasma membrane"/>
    <property type="evidence" value="ECO:0007669"/>
    <property type="project" value="UniProtKB-SubCell"/>
</dbReference>
<feature type="transmembrane region" description="Helical" evidence="4">
    <location>
        <begin position="372"/>
        <end position="393"/>
    </location>
</feature>
<comment type="subcellular location">
    <subcellularLocation>
        <location evidence="1">Cell membrane</location>
        <topology evidence="1">Multi-pass membrane protein</topology>
    </subcellularLocation>
</comment>
<evidence type="ECO:0000256" key="4">
    <source>
        <dbReference type="SAM" id="Phobius"/>
    </source>
</evidence>
<evidence type="ECO:0000259" key="5">
    <source>
        <dbReference type="PROSITE" id="PS50850"/>
    </source>
</evidence>
<dbReference type="InterPro" id="IPR036259">
    <property type="entry name" value="MFS_trans_sf"/>
</dbReference>
<keyword evidence="3" id="KW-1003">Cell membrane</keyword>
<dbReference type="Gene3D" id="1.20.1250.20">
    <property type="entry name" value="MFS general substrate transporter like domains"/>
    <property type="match status" value="2"/>
</dbReference>
<evidence type="ECO:0000313" key="6">
    <source>
        <dbReference type="EMBL" id="MUM65119.1"/>
    </source>
</evidence>
<feature type="transmembrane region" description="Helical" evidence="4">
    <location>
        <begin position="408"/>
        <end position="429"/>
    </location>
</feature>
<feature type="transmembrane region" description="Helical" evidence="4">
    <location>
        <begin position="309"/>
        <end position="330"/>
    </location>
</feature>
<feature type="transmembrane region" description="Helical" evidence="4">
    <location>
        <begin position="243"/>
        <end position="261"/>
    </location>
</feature>
<dbReference type="PANTHER" id="PTHR43045:SF1">
    <property type="entry name" value="SHIKIMATE TRANSPORTER"/>
    <property type="match status" value="1"/>
</dbReference>
<protein>
    <submittedName>
        <fullName evidence="6">MFS transporter</fullName>
    </submittedName>
</protein>
<feature type="transmembrane region" description="Helical" evidence="4">
    <location>
        <begin position="336"/>
        <end position="360"/>
    </location>
</feature>
<feature type="transmembrane region" description="Helical" evidence="4">
    <location>
        <begin position="281"/>
        <end position="302"/>
    </location>
</feature>
<keyword evidence="4" id="KW-1133">Transmembrane helix</keyword>
<sequence length="450" mass="48878">MEPESFSSNSYKAIVSQFTGFLLDAYDLTMILGIAPVIAKVLLPPASSLIATFSVILSYSITIIFRPLGSAIFGHLGDKIGRKGDLIITILGLGIASALTSTLPTYATVGILSFILFIIIRIAVGIFAGGEYAAGHPFAMEWTPFKWRGLISGIVQGGFSFGAALAAVVEAAFIGFFGVKALDSYAWRYLFLTSLVPAVIALIIRITMKETPVFEDVRANKLIRKSPFLDLFRKPYRRDFFQVMLYMTGLFFSAYALFAYVPTILENSPSIYSLGEAETIYSYGTYAAFAGAVTIGALSQIVGRRKITIIWAIITAIISIPIYYLLIYSATIGSAALSTLAVIIIGFLTQAPWGIVPIYLSERFKASMRASGVGFGYSSGIFIGGWFSIYVPLMHQYLFKSFDTPTNVWFSTAVLLILGALLVGVGIYLGPETLGTKLTEEVEEGKVTPQ</sequence>
<dbReference type="InterPro" id="IPR020846">
    <property type="entry name" value="MFS_dom"/>
</dbReference>
<comment type="caution">
    <text evidence="6">The sequence shown here is derived from an EMBL/GenBank/DDBJ whole genome shotgun (WGS) entry which is preliminary data.</text>
</comment>
<feature type="transmembrane region" description="Helical" evidence="4">
    <location>
        <begin position="185"/>
        <end position="204"/>
    </location>
</feature>
<accession>A0A6A9QE91</accession>
<dbReference type="OrthoDB" id="117970at2157"/>
<dbReference type="EMBL" id="WFIY01000004">
    <property type="protein sequence ID" value="MUM65119.1"/>
    <property type="molecule type" value="Genomic_DNA"/>
</dbReference>
<dbReference type="SUPFAM" id="SSF103473">
    <property type="entry name" value="MFS general substrate transporter"/>
    <property type="match status" value="1"/>
</dbReference>
<dbReference type="PANTHER" id="PTHR43045">
    <property type="entry name" value="SHIKIMATE TRANSPORTER"/>
    <property type="match status" value="1"/>
</dbReference>
<evidence type="ECO:0000313" key="7">
    <source>
        <dbReference type="Proteomes" id="UP000440125"/>
    </source>
</evidence>
<feature type="transmembrane region" description="Helical" evidence="4">
    <location>
        <begin position="86"/>
        <end position="103"/>
    </location>
</feature>
<dbReference type="Pfam" id="PF07690">
    <property type="entry name" value="MFS_1"/>
    <property type="match status" value="1"/>
</dbReference>
<feature type="domain" description="Major facilitator superfamily (MFS) profile" evidence="5">
    <location>
        <begin position="13"/>
        <end position="431"/>
    </location>
</feature>
<dbReference type="RefSeq" id="WP_155863538.1">
    <property type="nucleotide sequence ID" value="NZ_WFIY01000004.1"/>
</dbReference>
<keyword evidence="4" id="KW-0472">Membrane</keyword>
<keyword evidence="2" id="KW-0813">Transport</keyword>
<reference evidence="6 7" key="1">
    <citation type="submission" date="2019-10" db="EMBL/GenBank/DDBJ databases">
        <title>Genome Sequences from Six Type Strain Members of the Archaeal Family Sulfolobaceae: Acidianus ambivalens, Acidianus infernus, Metallosphaera prunae, Stygiolobus azoricus, Sulfolobus metallicus, and Sulfurisphaera ohwakuensis.</title>
        <authorList>
            <person name="Counts J.A."/>
            <person name="Kelly R.M."/>
        </authorList>
    </citation>
    <scope>NUCLEOTIDE SEQUENCE [LARGE SCALE GENOMIC DNA]</scope>
    <source>
        <strain evidence="6 7">DSM 3191</strain>
    </source>
</reference>
<feature type="transmembrane region" description="Helical" evidence="4">
    <location>
        <begin position="150"/>
        <end position="179"/>
    </location>
</feature>
<name>A0A6A9QE91_ACIIN</name>
<gene>
    <name evidence="6" type="ORF">D1867_07715</name>
</gene>
<dbReference type="GO" id="GO:0022857">
    <property type="term" value="F:transmembrane transporter activity"/>
    <property type="evidence" value="ECO:0007669"/>
    <property type="project" value="InterPro"/>
</dbReference>
<dbReference type="PROSITE" id="PS50850">
    <property type="entry name" value="MFS"/>
    <property type="match status" value="1"/>
</dbReference>
<dbReference type="AlphaFoldDB" id="A0A6A9QE91"/>
<organism evidence="6 7">
    <name type="scientific">Acidianus infernus</name>
    <dbReference type="NCBI Taxonomy" id="12915"/>
    <lineage>
        <taxon>Archaea</taxon>
        <taxon>Thermoproteota</taxon>
        <taxon>Thermoprotei</taxon>
        <taxon>Sulfolobales</taxon>
        <taxon>Sulfolobaceae</taxon>
        <taxon>Acidianus</taxon>
    </lineage>
</organism>
<evidence type="ECO:0000256" key="2">
    <source>
        <dbReference type="ARBA" id="ARBA00022448"/>
    </source>
</evidence>
<feature type="transmembrane region" description="Helical" evidence="4">
    <location>
        <begin position="21"/>
        <end position="39"/>
    </location>
</feature>
<dbReference type="InterPro" id="IPR011701">
    <property type="entry name" value="MFS"/>
</dbReference>
<evidence type="ECO:0000256" key="3">
    <source>
        <dbReference type="ARBA" id="ARBA00022475"/>
    </source>
</evidence>